<keyword evidence="3" id="KW-1185">Reference proteome</keyword>
<dbReference type="STRING" id="1918946.VPAL9027_02283"/>
<dbReference type="RefSeq" id="WP_235861870.1">
    <property type="nucleotide sequence ID" value="NZ_AP024888.1"/>
</dbReference>
<evidence type="ECO:0008006" key="4">
    <source>
        <dbReference type="Google" id="ProtNLM"/>
    </source>
</evidence>
<dbReference type="InterPro" id="IPR017738">
    <property type="entry name" value="T6SS-assoc_VCA0118"/>
</dbReference>
<dbReference type="AlphaFoldDB" id="A0A1R4B601"/>
<protein>
    <recommendedName>
        <fullName evidence="4">Type VI secretion-associated protein, VC_A0118 family</fullName>
    </recommendedName>
</protein>
<keyword evidence="1" id="KW-0732">Signal</keyword>
<evidence type="ECO:0000256" key="1">
    <source>
        <dbReference type="SAM" id="SignalP"/>
    </source>
</evidence>
<feature type="chain" id="PRO_5013226864" description="Type VI secretion-associated protein, VC_A0118 family" evidence="1">
    <location>
        <begin position="28"/>
        <end position="227"/>
    </location>
</feature>
<name>A0A1R4B601_9VIBR</name>
<evidence type="ECO:0000313" key="3">
    <source>
        <dbReference type="Proteomes" id="UP000189475"/>
    </source>
</evidence>
<accession>A0A1R4B601</accession>
<dbReference type="Proteomes" id="UP000189475">
    <property type="component" value="Unassembled WGS sequence"/>
</dbReference>
<sequence length="227" mass="24833">MNKRNLSVHLRSIVTASCLLTALSAVAAQEKGDDASNVLTQAQQCRNITGRLERLDCFDKVFNTPINVEQSKGQAFPSAWQRAMKAAHEASDKPRALVTKGEGRGSSAWIALTATNTQTKFKGNAKPVLLMSCMHNLSRVEIALPQPVKDGRIRIAVAGGQEQYWRSDDIGVLMSSARGLPAIRMMKAMTQGPSLTLRSNAAFVDGLRFNTRDMTTQLSALRDRCGW</sequence>
<organism evidence="2 3">
    <name type="scientific">Vibrio palustris</name>
    <dbReference type="NCBI Taxonomy" id="1918946"/>
    <lineage>
        <taxon>Bacteria</taxon>
        <taxon>Pseudomonadati</taxon>
        <taxon>Pseudomonadota</taxon>
        <taxon>Gammaproteobacteria</taxon>
        <taxon>Vibrionales</taxon>
        <taxon>Vibrionaceae</taxon>
        <taxon>Vibrio</taxon>
    </lineage>
</organism>
<dbReference type="NCBIfam" id="TIGR03360">
    <property type="entry name" value="VI_minor_1"/>
    <property type="match status" value="1"/>
</dbReference>
<feature type="signal peptide" evidence="1">
    <location>
        <begin position="1"/>
        <end position="27"/>
    </location>
</feature>
<evidence type="ECO:0000313" key="2">
    <source>
        <dbReference type="EMBL" id="SJL84301.1"/>
    </source>
</evidence>
<dbReference type="EMBL" id="FUFT01000005">
    <property type="protein sequence ID" value="SJL84301.1"/>
    <property type="molecule type" value="Genomic_DNA"/>
</dbReference>
<reference evidence="2 3" key="1">
    <citation type="submission" date="2017-02" db="EMBL/GenBank/DDBJ databases">
        <authorList>
            <person name="Peterson S.W."/>
        </authorList>
    </citation>
    <scope>NUCLEOTIDE SEQUENCE [LARGE SCALE GENOMIC DNA]</scope>
    <source>
        <strain evidence="2 3">CECT 9027</strain>
    </source>
</reference>
<gene>
    <name evidence="2" type="ORF">VPAL9027_02283</name>
</gene>
<proteinExistence type="predicted"/>
<dbReference type="Pfam" id="PF11319">
    <property type="entry name" value="VasI"/>
    <property type="match status" value="1"/>
</dbReference>